<dbReference type="InterPro" id="IPR036412">
    <property type="entry name" value="HAD-like_sf"/>
</dbReference>
<dbReference type="PANTHER" id="PTHR43885">
    <property type="entry name" value="HALOACID DEHALOGENASE-LIKE HYDROLASE"/>
    <property type="match status" value="1"/>
</dbReference>
<dbReference type="SUPFAM" id="SSF56784">
    <property type="entry name" value="HAD-like"/>
    <property type="match status" value="1"/>
</dbReference>
<reference evidence="1 2" key="1">
    <citation type="journal article" date="2019" name="Front. Genet.">
        <title>Whole-Genome Sequencing of the Opportunistic Yeast Pathogen Candida inconspicua Uncovers Its Hybrid Origin.</title>
        <authorList>
            <person name="Mixao V."/>
            <person name="Hansen A.P."/>
            <person name="Saus E."/>
            <person name="Boekhout T."/>
            <person name="Lass-Florl C."/>
            <person name="Gabaldon T."/>
        </authorList>
    </citation>
    <scope>NUCLEOTIDE SEQUENCE [LARGE SCALE GENOMIC DNA]</scope>
    <source>
        <strain evidence="1 2">CBS 180</strain>
    </source>
</reference>
<dbReference type="Gene3D" id="3.40.50.1000">
    <property type="entry name" value="HAD superfamily/HAD-like"/>
    <property type="match status" value="1"/>
</dbReference>
<protein>
    <recommendedName>
        <fullName evidence="3">HAD-like protein</fullName>
    </recommendedName>
</protein>
<comment type="caution">
    <text evidence="1">The sequence shown here is derived from an EMBL/GenBank/DDBJ whole genome shotgun (WGS) entry which is preliminary data.</text>
</comment>
<proteinExistence type="predicted"/>
<dbReference type="InterPro" id="IPR006439">
    <property type="entry name" value="HAD-SF_hydro_IA"/>
</dbReference>
<organism evidence="1 2">
    <name type="scientific">Pichia inconspicua</name>
    <dbReference type="NCBI Taxonomy" id="52247"/>
    <lineage>
        <taxon>Eukaryota</taxon>
        <taxon>Fungi</taxon>
        <taxon>Dikarya</taxon>
        <taxon>Ascomycota</taxon>
        <taxon>Saccharomycotina</taxon>
        <taxon>Pichiomycetes</taxon>
        <taxon>Pichiales</taxon>
        <taxon>Pichiaceae</taxon>
        <taxon>Pichia</taxon>
    </lineage>
</organism>
<dbReference type="Gene3D" id="1.10.260.80">
    <property type="match status" value="1"/>
</dbReference>
<dbReference type="SFLD" id="SFLDS00003">
    <property type="entry name" value="Haloacid_Dehalogenase"/>
    <property type="match status" value="1"/>
</dbReference>
<dbReference type="Pfam" id="PF00702">
    <property type="entry name" value="Hydrolase"/>
    <property type="match status" value="1"/>
</dbReference>
<dbReference type="PANTHER" id="PTHR43885:SF1">
    <property type="entry name" value="SUPERFAMILY HYDROLASE, PUTATIVE (AFU_ORTHOLOGUE AFUA_4G13290)-RELATED"/>
    <property type="match status" value="1"/>
</dbReference>
<evidence type="ECO:0000313" key="1">
    <source>
        <dbReference type="EMBL" id="TID30023.1"/>
    </source>
</evidence>
<dbReference type="STRING" id="52247.A0A4T0X464"/>
<dbReference type="SFLD" id="SFLDG01129">
    <property type="entry name" value="C1.5:_HAD__Beta-PGM__Phosphata"/>
    <property type="match status" value="1"/>
</dbReference>
<dbReference type="EMBL" id="SELW01000218">
    <property type="protein sequence ID" value="TID30023.1"/>
    <property type="molecule type" value="Genomic_DNA"/>
</dbReference>
<dbReference type="OrthoDB" id="426235at2759"/>
<dbReference type="AlphaFoldDB" id="A0A4T0X464"/>
<evidence type="ECO:0000313" key="2">
    <source>
        <dbReference type="Proteomes" id="UP000307173"/>
    </source>
</evidence>
<dbReference type="Proteomes" id="UP000307173">
    <property type="component" value="Unassembled WGS sequence"/>
</dbReference>
<accession>A0A4T0X464</accession>
<dbReference type="NCBIfam" id="TIGR01549">
    <property type="entry name" value="HAD-SF-IA-v1"/>
    <property type="match status" value="1"/>
</dbReference>
<sequence length="242" mass="27179">MTGYKLILPAQNLTSYDSGDNARDAKIIKGVIFDMDGTLTKPQTWMFGEMRKQVGVPDGVDILEHIESLHSIEETQVAEDKLKAIEEKAMREQEPTPGLLYAFKKLHDLKIKTSICTRNLPQPVTDFCLKFLNHSNPFDQDNKDEKLISGPIVTREFKPPKPSAEPILHICNSWGVDPSEVVMVGDSIDDMQAGFNAGCAVVLLRHEDNQQVCSQAHIDDTITDLYELIDKLQNGILVYRNI</sequence>
<dbReference type="InterPro" id="IPR023214">
    <property type="entry name" value="HAD_sf"/>
</dbReference>
<gene>
    <name evidence="1" type="ORF">CANINC_001392</name>
</gene>
<dbReference type="GO" id="GO:0016791">
    <property type="term" value="F:phosphatase activity"/>
    <property type="evidence" value="ECO:0007669"/>
    <property type="project" value="UniProtKB-ARBA"/>
</dbReference>
<evidence type="ECO:0008006" key="3">
    <source>
        <dbReference type="Google" id="ProtNLM"/>
    </source>
</evidence>
<keyword evidence="2" id="KW-1185">Reference proteome</keyword>
<name>A0A4T0X464_9ASCO</name>